<gene>
    <name evidence="2" type="ORF">A2937_03595</name>
</gene>
<dbReference type="STRING" id="1802727.A2937_03595"/>
<dbReference type="SUPFAM" id="SSF47413">
    <property type="entry name" value="lambda repressor-like DNA-binding domains"/>
    <property type="match status" value="1"/>
</dbReference>
<sequence length="73" mass="8345">MNKSSNTKESKVCLSLPALTPDEIKKEREKMGLSQFSFSVKYGIPINTLRAWEQGTRMPRAKNKNLLLKLFTT</sequence>
<feature type="domain" description="HTH cro/C1-type" evidence="1">
    <location>
        <begin position="24"/>
        <end position="71"/>
    </location>
</feature>
<dbReference type="Proteomes" id="UP000177987">
    <property type="component" value="Unassembled WGS sequence"/>
</dbReference>
<dbReference type="InterPro" id="IPR010982">
    <property type="entry name" value="Lambda_DNA-bd_dom_sf"/>
</dbReference>
<protein>
    <recommendedName>
        <fullName evidence="1">HTH cro/C1-type domain-containing protein</fullName>
    </recommendedName>
</protein>
<dbReference type="Gene3D" id="1.10.260.40">
    <property type="entry name" value="lambda repressor-like DNA-binding domains"/>
    <property type="match status" value="1"/>
</dbReference>
<dbReference type="Pfam" id="PF01381">
    <property type="entry name" value="HTH_3"/>
    <property type="match status" value="1"/>
</dbReference>
<evidence type="ECO:0000313" key="2">
    <source>
        <dbReference type="EMBL" id="OHA83381.1"/>
    </source>
</evidence>
<comment type="caution">
    <text evidence="2">The sequence shown here is derived from an EMBL/GenBank/DDBJ whole genome shotgun (WGS) entry which is preliminary data.</text>
</comment>
<dbReference type="AlphaFoldDB" id="A0A1G2SG45"/>
<evidence type="ECO:0000259" key="1">
    <source>
        <dbReference type="PROSITE" id="PS50943"/>
    </source>
</evidence>
<evidence type="ECO:0000313" key="3">
    <source>
        <dbReference type="Proteomes" id="UP000177987"/>
    </source>
</evidence>
<dbReference type="CDD" id="cd00093">
    <property type="entry name" value="HTH_XRE"/>
    <property type="match status" value="1"/>
</dbReference>
<reference evidence="2 3" key="1">
    <citation type="journal article" date="2016" name="Nat. Commun.">
        <title>Thousands of microbial genomes shed light on interconnected biogeochemical processes in an aquifer system.</title>
        <authorList>
            <person name="Anantharaman K."/>
            <person name="Brown C.T."/>
            <person name="Hug L.A."/>
            <person name="Sharon I."/>
            <person name="Castelle C.J."/>
            <person name="Probst A.J."/>
            <person name="Thomas B.C."/>
            <person name="Singh A."/>
            <person name="Wilkins M.J."/>
            <person name="Karaoz U."/>
            <person name="Brodie E.L."/>
            <person name="Williams K.H."/>
            <person name="Hubbard S.S."/>
            <person name="Banfield J.F."/>
        </authorList>
    </citation>
    <scope>NUCLEOTIDE SEQUENCE [LARGE SCALE GENOMIC DNA]</scope>
</reference>
<dbReference type="InterPro" id="IPR001387">
    <property type="entry name" value="Cro/C1-type_HTH"/>
</dbReference>
<proteinExistence type="predicted"/>
<organism evidence="2 3">
    <name type="scientific">Candidatus Yonathbacteria bacterium RIFCSPLOWO2_01_FULL_47_33b</name>
    <dbReference type="NCBI Taxonomy" id="1802727"/>
    <lineage>
        <taxon>Bacteria</taxon>
        <taxon>Candidatus Yonathiibacteriota</taxon>
    </lineage>
</organism>
<name>A0A1G2SG45_9BACT</name>
<dbReference type="PROSITE" id="PS50943">
    <property type="entry name" value="HTH_CROC1"/>
    <property type="match status" value="1"/>
</dbReference>
<accession>A0A1G2SG45</accession>
<dbReference type="GO" id="GO:0003677">
    <property type="term" value="F:DNA binding"/>
    <property type="evidence" value="ECO:0007669"/>
    <property type="project" value="InterPro"/>
</dbReference>
<dbReference type="EMBL" id="MHUW01000017">
    <property type="protein sequence ID" value="OHA83381.1"/>
    <property type="molecule type" value="Genomic_DNA"/>
</dbReference>